<gene>
    <name evidence="1" type="ORF">BIY22_20385</name>
</gene>
<dbReference type="RefSeq" id="WP_075708949.1">
    <property type="nucleotide sequence ID" value="NZ_MJMJ01000017.1"/>
</dbReference>
<comment type="caution">
    <text evidence="1">The sequence shown here is derived from an EMBL/GenBank/DDBJ whole genome shotgun (WGS) entry which is preliminary data.</text>
</comment>
<proteinExistence type="predicted"/>
<reference evidence="1 2" key="1">
    <citation type="submission" date="2016-09" db="EMBL/GenBank/DDBJ databases">
        <title>Genomic Taxonomy of the Vibrionaceae.</title>
        <authorList>
            <person name="Gonzalez-Castillo A."/>
            <person name="Gomez-Gil B."/>
            <person name="Enciso-Ibarra K."/>
        </authorList>
    </citation>
    <scope>NUCLEOTIDE SEQUENCE [LARGE SCALE GENOMIC DNA]</scope>
    <source>
        <strain evidence="1 2">CAIM 703</strain>
    </source>
</reference>
<dbReference type="AlphaFoldDB" id="A0A1Q9HGV0"/>
<accession>A0A1Q9HGV0</accession>
<evidence type="ECO:0008006" key="3">
    <source>
        <dbReference type="Google" id="ProtNLM"/>
    </source>
</evidence>
<dbReference type="Proteomes" id="UP000186313">
    <property type="component" value="Unassembled WGS sequence"/>
</dbReference>
<sequence>MNKAVTTSALIISSLLAPKVFSQDKDSAIVPFFFSTETMGATYGLAGVAKGVGQPQAALFGMGLYSSKDSYLTFLSAYNYALSSELLFTAQMYQAHFNEMPYYLGSQGKNDSRYENKTVTNSDEEHYQAEFKYLLPWGTFKNEGLNGVFKPRRNVTTASPLESGVSSISFTPFYSLRKLDARDREGELATGFKLTFDWDNRDSVRNSSRGSHTALDITLGDRNWGFSDPWVKWEFQNSHYFALGPLGDLFDQQVLAFDIYTADTPTWNQCNGNQCARPPEQEQVSLGGLYRLRGSTSGRYHGRSAIHYSMEYRVMPEWQPLNDIPVINYYNMPWWQWVVFLESGRVADEYNLETLHQDMQWNIGAAVRFQVEGIVVRAEIAEGSDEGMFRVMINQPF</sequence>
<evidence type="ECO:0000313" key="1">
    <source>
        <dbReference type="EMBL" id="OLQ89163.1"/>
    </source>
</evidence>
<dbReference type="EMBL" id="MJMJ01000017">
    <property type="protein sequence ID" value="OLQ89163.1"/>
    <property type="molecule type" value="Genomic_DNA"/>
</dbReference>
<name>A0A1Q9HGV0_9VIBR</name>
<dbReference type="Gene3D" id="2.40.160.50">
    <property type="entry name" value="membrane protein fhac: a member of the omp85/tpsb transporter family"/>
    <property type="match status" value="1"/>
</dbReference>
<dbReference type="OrthoDB" id="6189026at2"/>
<evidence type="ECO:0000313" key="2">
    <source>
        <dbReference type="Proteomes" id="UP000186313"/>
    </source>
</evidence>
<protein>
    <recommendedName>
        <fullName evidence="3">Bacterial surface antigen (D15) domain-containing protein</fullName>
    </recommendedName>
</protein>
<organism evidence="1 2">
    <name type="scientific">Vibrio panuliri</name>
    <dbReference type="NCBI Taxonomy" id="1381081"/>
    <lineage>
        <taxon>Bacteria</taxon>
        <taxon>Pseudomonadati</taxon>
        <taxon>Pseudomonadota</taxon>
        <taxon>Gammaproteobacteria</taxon>
        <taxon>Vibrionales</taxon>
        <taxon>Vibrionaceae</taxon>
        <taxon>Vibrio</taxon>
    </lineage>
</organism>
<dbReference type="STRING" id="1381081.BIY22_20385"/>